<proteinExistence type="predicted"/>
<name>A0AAD9Q6S4_ACRCE</name>
<gene>
    <name evidence="3" type="ORF">P5673_022473</name>
</gene>
<evidence type="ECO:0000256" key="1">
    <source>
        <dbReference type="PROSITE-ProRule" id="PRU00042"/>
    </source>
</evidence>
<dbReference type="AlphaFoldDB" id="A0AAD9Q6S4"/>
<dbReference type="GO" id="GO:0008270">
    <property type="term" value="F:zinc ion binding"/>
    <property type="evidence" value="ECO:0007669"/>
    <property type="project" value="UniProtKB-KW"/>
</dbReference>
<keyword evidence="1" id="KW-0479">Metal-binding</keyword>
<dbReference type="InterPro" id="IPR036236">
    <property type="entry name" value="Znf_C2H2_sf"/>
</dbReference>
<organism evidence="3 4">
    <name type="scientific">Acropora cervicornis</name>
    <name type="common">Staghorn coral</name>
    <dbReference type="NCBI Taxonomy" id="6130"/>
    <lineage>
        <taxon>Eukaryota</taxon>
        <taxon>Metazoa</taxon>
        <taxon>Cnidaria</taxon>
        <taxon>Anthozoa</taxon>
        <taxon>Hexacorallia</taxon>
        <taxon>Scleractinia</taxon>
        <taxon>Astrocoeniina</taxon>
        <taxon>Acroporidae</taxon>
        <taxon>Acropora</taxon>
    </lineage>
</organism>
<evidence type="ECO:0000313" key="3">
    <source>
        <dbReference type="EMBL" id="KAK2555832.1"/>
    </source>
</evidence>
<accession>A0AAD9Q6S4</accession>
<sequence length="154" mass="17608">MADCGEDIFLFGDDFDIILDILEQDEDIEEEFVTSVENAQPGIIVCTDCGKQYKTRGGFQRHWTSKHSNITTPKEQTCITLTPSILTDIVKTAVHKVKTAQVYPQSIINKMEVYLFEELKEETVEFTMLKSMFDAYSKNGDTEKCYSNTTLRLL</sequence>
<dbReference type="EMBL" id="JARQWQ010000060">
    <property type="protein sequence ID" value="KAK2555832.1"/>
    <property type="molecule type" value="Genomic_DNA"/>
</dbReference>
<evidence type="ECO:0000313" key="4">
    <source>
        <dbReference type="Proteomes" id="UP001249851"/>
    </source>
</evidence>
<dbReference type="SUPFAM" id="SSF57667">
    <property type="entry name" value="beta-beta-alpha zinc fingers"/>
    <property type="match status" value="1"/>
</dbReference>
<dbReference type="Proteomes" id="UP001249851">
    <property type="component" value="Unassembled WGS sequence"/>
</dbReference>
<reference evidence="3" key="2">
    <citation type="journal article" date="2023" name="Science">
        <title>Genomic signatures of disease resistance in endangered staghorn corals.</title>
        <authorList>
            <person name="Vollmer S.V."/>
            <person name="Selwyn J.D."/>
            <person name="Despard B.A."/>
            <person name="Roesel C.L."/>
        </authorList>
    </citation>
    <scope>NUCLEOTIDE SEQUENCE</scope>
    <source>
        <strain evidence="3">K2</strain>
    </source>
</reference>
<keyword evidence="1" id="KW-0862">Zinc</keyword>
<reference evidence="3" key="1">
    <citation type="journal article" date="2023" name="G3 (Bethesda)">
        <title>Whole genome assembly and annotation of the endangered Caribbean coral Acropora cervicornis.</title>
        <authorList>
            <person name="Selwyn J.D."/>
            <person name="Vollmer S.V."/>
        </authorList>
    </citation>
    <scope>NUCLEOTIDE SEQUENCE</scope>
    <source>
        <strain evidence="3">K2</strain>
    </source>
</reference>
<dbReference type="PROSITE" id="PS00028">
    <property type="entry name" value="ZINC_FINGER_C2H2_1"/>
    <property type="match status" value="1"/>
</dbReference>
<dbReference type="InterPro" id="IPR013087">
    <property type="entry name" value="Znf_C2H2_type"/>
</dbReference>
<keyword evidence="1" id="KW-0863">Zinc-finger</keyword>
<evidence type="ECO:0000259" key="2">
    <source>
        <dbReference type="PROSITE" id="PS50157"/>
    </source>
</evidence>
<dbReference type="PROSITE" id="PS50157">
    <property type="entry name" value="ZINC_FINGER_C2H2_2"/>
    <property type="match status" value="1"/>
</dbReference>
<protein>
    <recommendedName>
        <fullName evidence="2">C2H2-type domain-containing protein</fullName>
    </recommendedName>
</protein>
<comment type="caution">
    <text evidence="3">The sequence shown here is derived from an EMBL/GenBank/DDBJ whole genome shotgun (WGS) entry which is preliminary data.</text>
</comment>
<feature type="domain" description="C2H2-type" evidence="2">
    <location>
        <begin position="44"/>
        <end position="72"/>
    </location>
</feature>
<keyword evidence="4" id="KW-1185">Reference proteome</keyword>